<dbReference type="EMBL" id="CP097510">
    <property type="protein sequence ID" value="URE24764.1"/>
    <property type="molecule type" value="Genomic_DNA"/>
</dbReference>
<evidence type="ECO:0000256" key="4">
    <source>
        <dbReference type="ARBA" id="ARBA00023180"/>
    </source>
</evidence>
<organism evidence="5 6">
    <name type="scientific">Musa troglodytarum</name>
    <name type="common">fe'i banana</name>
    <dbReference type="NCBI Taxonomy" id="320322"/>
    <lineage>
        <taxon>Eukaryota</taxon>
        <taxon>Viridiplantae</taxon>
        <taxon>Streptophyta</taxon>
        <taxon>Embryophyta</taxon>
        <taxon>Tracheophyta</taxon>
        <taxon>Spermatophyta</taxon>
        <taxon>Magnoliopsida</taxon>
        <taxon>Liliopsida</taxon>
        <taxon>Zingiberales</taxon>
        <taxon>Musaceae</taxon>
        <taxon>Musa</taxon>
    </lineage>
</organism>
<accession>A0A9E7GZJ0</accession>
<dbReference type="OrthoDB" id="1600564at2759"/>
<dbReference type="InterPro" id="IPR035669">
    <property type="entry name" value="SGNH_plant_lipase-like"/>
</dbReference>
<dbReference type="InterPro" id="IPR036514">
    <property type="entry name" value="SGNH_hydro_sf"/>
</dbReference>
<protein>
    <submittedName>
        <fullName evidence="5">Lipid catabolic process</fullName>
    </submittedName>
</protein>
<evidence type="ECO:0000256" key="1">
    <source>
        <dbReference type="ARBA" id="ARBA00008668"/>
    </source>
</evidence>
<keyword evidence="6" id="KW-1185">Reference proteome</keyword>
<dbReference type="Gene3D" id="3.40.50.1110">
    <property type="entry name" value="SGNH hydrolase"/>
    <property type="match status" value="2"/>
</dbReference>
<evidence type="ECO:0000313" key="6">
    <source>
        <dbReference type="Proteomes" id="UP001055439"/>
    </source>
</evidence>
<dbReference type="Pfam" id="PF00657">
    <property type="entry name" value="Lipase_GDSL"/>
    <property type="match status" value="2"/>
</dbReference>
<name>A0A9E7GZJ0_9LILI</name>
<dbReference type="PANTHER" id="PTHR22835:SF663">
    <property type="entry name" value="LIPASE-LIKE"/>
    <property type="match status" value="1"/>
</dbReference>
<dbReference type="GO" id="GO:0016788">
    <property type="term" value="F:hydrolase activity, acting on ester bonds"/>
    <property type="evidence" value="ECO:0007669"/>
    <property type="project" value="InterPro"/>
</dbReference>
<comment type="similarity">
    <text evidence="1">Belongs to the 'GDSL' lipolytic enzyme family.</text>
</comment>
<evidence type="ECO:0000256" key="3">
    <source>
        <dbReference type="ARBA" id="ARBA00022801"/>
    </source>
</evidence>
<dbReference type="InterPro" id="IPR001087">
    <property type="entry name" value="GDSL"/>
</dbReference>
<proteinExistence type="inferred from homology"/>
<dbReference type="Proteomes" id="UP001055439">
    <property type="component" value="Chromosome 8"/>
</dbReference>
<keyword evidence="2" id="KW-0732">Signal</keyword>
<sequence>MSHSHSLVERVGHISLSEHINYDGYIAADNGRDERWPNRVHAPHIFPAQATPSIDSSEMASFVSLCFFLHLLILPAARSSSYPAIFGFGNSLTDTGNLVFFSGGTVAASRLPYGETFFGHPSGRFSDGRLVIDYIAQALRLPLVPPYLAGNSSEDFKHGANFAVGGACALGNAFFEAEGLNVTWQDYSLSTQFKWFEQLLQRSAPSLHSSQDTISKSLFLMGEMGVNDYSHLLFDKKDKDRILSYVPTVVHAIGSTVNSLIQKGAETVIVAGVLPLGCSATYLTFFQTQSAEEYDPRTGCLRWANELSHYHNLRLHKELNRIRKLHPHSKIFYADYYTALMPVYQSPEQFGMKEPLAACCGGEGPYNVNFSVACGHPMSNLCSDPSTYVCWDGLHLTDAAHGIVARRILKELTFQWPKDWDCLCCRRILEEGAARTSGRGLILRSPEPRRSISHSFAKKGFKLRGPINPCMYRSNYPKDVLNSSLILMGEIGGNDYNQPFFQGIKVDEIRPFVPSVISATSSGINDLIELGAKTLLVPGNFPIGCVPVYLDIYKSYNVEEYESDTGCIKWLNELSKYHNRLLLAELDRLRKLHPHVTIIYANYYDAMISFFRAPQIFGFKAPLHACCGSDGPYSVNRNAPCGHRNAKVCSDPSSSVSWDGIHLTEAAYGTIASSLLEGPHADPPLTRACSSTQQNTVYDF</sequence>
<keyword evidence="3" id="KW-0378">Hydrolase</keyword>
<dbReference type="AlphaFoldDB" id="A0A9E7GZJ0"/>
<evidence type="ECO:0000313" key="5">
    <source>
        <dbReference type="EMBL" id="URE24764.1"/>
    </source>
</evidence>
<evidence type="ECO:0000256" key="2">
    <source>
        <dbReference type="ARBA" id="ARBA00022729"/>
    </source>
</evidence>
<keyword evidence="4" id="KW-0325">Glycoprotein</keyword>
<dbReference type="SUPFAM" id="SSF52266">
    <property type="entry name" value="SGNH hydrolase"/>
    <property type="match status" value="1"/>
</dbReference>
<dbReference type="CDD" id="cd01837">
    <property type="entry name" value="SGNH_plant_lipase_like"/>
    <property type="match status" value="1"/>
</dbReference>
<reference evidence="5" key="1">
    <citation type="submission" date="2022-05" db="EMBL/GenBank/DDBJ databases">
        <title>The Musa troglodytarum L. genome provides insights into the mechanism of non-climacteric behaviour and enrichment of carotenoids.</title>
        <authorList>
            <person name="Wang J."/>
        </authorList>
    </citation>
    <scope>NUCLEOTIDE SEQUENCE</scope>
    <source>
        <tissue evidence="5">Leaf</tissue>
    </source>
</reference>
<gene>
    <name evidence="5" type="ORF">MUK42_17968</name>
</gene>
<dbReference type="PANTHER" id="PTHR22835">
    <property type="entry name" value="ZINC FINGER FYVE DOMAIN CONTAINING PROTEIN"/>
    <property type="match status" value="1"/>
</dbReference>